<keyword evidence="1" id="KW-0812">Transmembrane</keyword>
<feature type="transmembrane region" description="Helical" evidence="1">
    <location>
        <begin position="46"/>
        <end position="69"/>
    </location>
</feature>
<reference evidence="3" key="1">
    <citation type="journal article" date="2019" name="Int. J. Syst. Evol. Microbiol.">
        <title>The Global Catalogue of Microorganisms (GCM) 10K type strain sequencing project: providing services to taxonomists for standard genome sequencing and annotation.</title>
        <authorList>
            <consortium name="The Broad Institute Genomics Platform"/>
            <consortium name="The Broad Institute Genome Sequencing Center for Infectious Disease"/>
            <person name="Wu L."/>
            <person name="Ma J."/>
        </authorList>
    </citation>
    <scope>NUCLEOTIDE SEQUENCE [LARGE SCALE GENOMIC DNA]</scope>
    <source>
        <strain evidence="3">CCUG 55585</strain>
    </source>
</reference>
<evidence type="ECO:0008006" key="4">
    <source>
        <dbReference type="Google" id="ProtNLM"/>
    </source>
</evidence>
<feature type="transmembrane region" description="Helical" evidence="1">
    <location>
        <begin position="21"/>
        <end position="40"/>
    </location>
</feature>
<proteinExistence type="predicted"/>
<dbReference type="Proteomes" id="UP001597110">
    <property type="component" value="Unassembled WGS sequence"/>
</dbReference>
<organism evidence="2 3">
    <name type="scientific">Lysobacter brunescens</name>
    <dbReference type="NCBI Taxonomy" id="262323"/>
    <lineage>
        <taxon>Bacteria</taxon>
        <taxon>Pseudomonadati</taxon>
        <taxon>Pseudomonadota</taxon>
        <taxon>Gammaproteobacteria</taxon>
        <taxon>Lysobacterales</taxon>
        <taxon>Lysobacteraceae</taxon>
        <taxon>Lysobacter</taxon>
    </lineage>
</organism>
<dbReference type="EMBL" id="JBHTIF010000001">
    <property type="protein sequence ID" value="MFD0724263.1"/>
    <property type="molecule type" value="Genomic_DNA"/>
</dbReference>
<evidence type="ECO:0000256" key="1">
    <source>
        <dbReference type="SAM" id="Phobius"/>
    </source>
</evidence>
<evidence type="ECO:0000313" key="3">
    <source>
        <dbReference type="Proteomes" id="UP001597110"/>
    </source>
</evidence>
<protein>
    <recommendedName>
        <fullName evidence="4">DUF4178 domain-containing protein</fullName>
    </recommendedName>
</protein>
<sequence>MRMERGRAAKGLHCCLSVVRVILAGLFIFVALTMVVGWLASDGDDLSPWGGVAIMATLAAAIFIAMFLFNPRGSRPSLFGLNKGENLEALERDGILVRESFSATRAFAVAEYEDEGLHYFIELTNGDVLYLTGQLLYAFEPDEGDEDDLRPPQPRRFPCTEFEVLRHRTEGYLADLICRGDVLEPEVVLPHEQFPDWPQGGWLDMDVIRGIPYDDLKASASSPG</sequence>
<keyword evidence="1" id="KW-0472">Membrane</keyword>
<gene>
    <name evidence="2" type="ORF">ACFQ0E_01495</name>
</gene>
<keyword evidence="3" id="KW-1185">Reference proteome</keyword>
<dbReference type="RefSeq" id="WP_386821935.1">
    <property type="nucleotide sequence ID" value="NZ_JBHTIF010000001.1"/>
</dbReference>
<comment type="caution">
    <text evidence="2">The sequence shown here is derived from an EMBL/GenBank/DDBJ whole genome shotgun (WGS) entry which is preliminary data.</text>
</comment>
<name>A0ABW2Y849_9GAMM</name>
<evidence type="ECO:0000313" key="2">
    <source>
        <dbReference type="EMBL" id="MFD0724263.1"/>
    </source>
</evidence>
<keyword evidence="1" id="KW-1133">Transmembrane helix</keyword>
<accession>A0ABW2Y849</accession>